<name>A0A2G8I728_PREIN</name>
<organism evidence="1 2">
    <name type="scientific">Prevotella intermedia</name>
    <dbReference type="NCBI Taxonomy" id="28131"/>
    <lineage>
        <taxon>Bacteria</taxon>
        <taxon>Pseudomonadati</taxon>
        <taxon>Bacteroidota</taxon>
        <taxon>Bacteroidia</taxon>
        <taxon>Bacteroidales</taxon>
        <taxon>Prevotellaceae</taxon>
        <taxon>Prevotella</taxon>
    </lineage>
</organism>
<dbReference type="Proteomes" id="UP000230046">
    <property type="component" value="Unassembled WGS sequence"/>
</dbReference>
<dbReference type="AlphaFoldDB" id="A0A2G8I728"/>
<evidence type="ECO:0000313" key="1">
    <source>
        <dbReference type="EMBL" id="PIK19298.1"/>
    </source>
</evidence>
<sequence>MATIKKEKKIKDYDTRSCSEMVIFLSLRKQGCKSTSYVIYTLYYTQKQVILKELQNFLGINTTIFANLILSKSI</sequence>
<accession>A0A2G8I728</accession>
<gene>
    <name evidence="1" type="ORF">CTI18_10095</name>
</gene>
<reference evidence="1 2" key="1">
    <citation type="submission" date="2017-11" db="EMBL/GenBank/DDBJ databases">
        <title>Genome sequencing of Prevotella intermedia KCOM 1653.</title>
        <authorList>
            <person name="Kook J.-K."/>
            <person name="Park S.-N."/>
            <person name="Lim Y.K."/>
        </authorList>
    </citation>
    <scope>NUCLEOTIDE SEQUENCE [LARGE SCALE GENOMIC DNA]</scope>
    <source>
        <strain evidence="1 2">KCOM 1653</strain>
    </source>
</reference>
<evidence type="ECO:0000313" key="2">
    <source>
        <dbReference type="Proteomes" id="UP000230046"/>
    </source>
</evidence>
<proteinExistence type="predicted"/>
<protein>
    <submittedName>
        <fullName evidence="1">Uncharacterized protein</fullName>
    </submittedName>
</protein>
<comment type="caution">
    <text evidence="1">The sequence shown here is derived from an EMBL/GenBank/DDBJ whole genome shotgun (WGS) entry which is preliminary data.</text>
</comment>
<dbReference type="EMBL" id="PEKN01000002">
    <property type="protein sequence ID" value="PIK19298.1"/>
    <property type="molecule type" value="Genomic_DNA"/>
</dbReference>